<protein>
    <recommendedName>
        <fullName evidence="10">Copper acquisition factor BIM1-like domain-containing protein</fullName>
    </recommendedName>
</protein>
<evidence type="ECO:0000256" key="5">
    <source>
        <dbReference type="ARBA" id="ARBA00023136"/>
    </source>
</evidence>
<keyword evidence="12" id="KW-1185">Reference proteome</keyword>
<sequence>MQLKYTVLLALLPLTYAHFSLNFPPTMGFSDDDEDKYPCGGFDVQSRKLVTDLPVAGAPISVTSTHPQDTWFFRAALLNDTENWVDLQPAVDQQGTGKFCASRVRGPAGWENQDAVLQVVAIAPDGFLFQCAAVRFIGGVAITPADEQCVNDTRVTASFSDETIILDASTTITGLGTQPTGVGSSRPSSSSPAPTRNAAIRREGGLAMVGGVVGAIGLLLV</sequence>
<evidence type="ECO:0000256" key="9">
    <source>
        <dbReference type="SAM" id="SignalP"/>
    </source>
</evidence>
<feature type="domain" description="Copper acquisition factor BIM1-like" evidence="10">
    <location>
        <begin position="17"/>
        <end position="153"/>
    </location>
</feature>
<evidence type="ECO:0000256" key="7">
    <source>
        <dbReference type="ARBA" id="ARBA00023288"/>
    </source>
</evidence>
<keyword evidence="5" id="KW-0472">Membrane</keyword>
<evidence type="ECO:0000256" key="3">
    <source>
        <dbReference type="ARBA" id="ARBA00022622"/>
    </source>
</evidence>
<evidence type="ECO:0000313" key="12">
    <source>
        <dbReference type="Proteomes" id="UP001365542"/>
    </source>
</evidence>
<name>A0AAV9X8R4_9PEZI</name>
<feature type="region of interest" description="Disordered" evidence="8">
    <location>
        <begin position="175"/>
        <end position="196"/>
    </location>
</feature>
<feature type="compositionally biased region" description="Low complexity" evidence="8">
    <location>
        <begin position="184"/>
        <end position="194"/>
    </location>
</feature>
<evidence type="ECO:0000256" key="2">
    <source>
        <dbReference type="ARBA" id="ARBA00022475"/>
    </source>
</evidence>
<keyword evidence="3" id="KW-0336">GPI-anchor</keyword>
<gene>
    <name evidence="11" type="ORF">TWF694_010063</name>
</gene>
<organism evidence="11 12">
    <name type="scientific">Orbilia ellipsospora</name>
    <dbReference type="NCBI Taxonomy" id="2528407"/>
    <lineage>
        <taxon>Eukaryota</taxon>
        <taxon>Fungi</taxon>
        <taxon>Dikarya</taxon>
        <taxon>Ascomycota</taxon>
        <taxon>Pezizomycotina</taxon>
        <taxon>Orbiliomycetes</taxon>
        <taxon>Orbiliales</taxon>
        <taxon>Orbiliaceae</taxon>
        <taxon>Orbilia</taxon>
    </lineage>
</organism>
<evidence type="ECO:0000256" key="8">
    <source>
        <dbReference type="SAM" id="MobiDB-lite"/>
    </source>
</evidence>
<accession>A0AAV9X8R4</accession>
<dbReference type="InterPro" id="IPR046530">
    <property type="entry name" value="BIM1-like_dom"/>
</dbReference>
<keyword evidence="6" id="KW-0325">Glycoprotein</keyword>
<feature type="signal peptide" evidence="9">
    <location>
        <begin position="1"/>
        <end position="17"/>
    </location>
</feature>
<keyword evidence="2" id="KW-1003">Cell membrane</keyword>
<evidence type="ECO:0000256" key="1">
    <source>
        <dbReference type="ARBA" id="ARBA00004609"/>
    </source>
</evidence>
<dbReference type="PANTHER" id="PTHR34992:SF1">
    <property type="entry name" value="COPPER ACQUISITION FACTOR BIM1-LIKE DOMAIN-CONTAINING PROTEIN"/>
    <property type="match status" value="1"/>
</dbReference>
<comment type="caution">
    <text evidence="11">The sequence shown here is derived from an EMBL/GenBank/DDBJ whole genome shotgun (WGS) entry which is preliminary data.</text>
</comment>
<evidence type="ECO:0000259" key="10">
    <source>
        <dbReference type="Pfam" id="PF20238"/>
    </source>
</evidence>
<reference evidence="11 12" key="1">
    <citation type="submission" date="2019-10" db="EMBL/GenBank/DDBJ databases">
        <authorList>
            <person name="Palmer J.M."/>
        </authorList>
    </citation>
    <scope>NUCLEOTIDE SEQUENCE [LARGE SCALE GENOMIC DNA]</scope>
    <source>
        <strain evidence="11 12">TWF694</strain>
    </source>
</reference>
<evidence type="ECO:0000313" key="11">
    <source>
        <dbReference type="EMBL" id="KAK6538480.1"/>
    </source>
</evidence>
<dbReference type="GO" id="GO:0005886">
    <property type="term" value="C:plasma membrane"/>
    <property type="evidence" value="ECO:0007669"/>
    <property type="project" value="UniProtKB-SubCell"/>
</dbReference>
<keyword evidence="7" id="KW-0449">Lipoprotein</keyword>
<dbReference type="AlphaFoldDB" id="A0AAV9X8R4"/>
<evidence type="ECO:0000256" key="6">
    <source>
        <dbReference type="ARBA" id="ARBA00023180"/>
    </source>
</evidence>
<keyword evidence="4 9" id="KW-0732">Signal</keyword>
<dbReference type="PANTHER" id="PTHR34992">
    <property type="entry name" value="HYPHAL ANASTAMOSIS-7 PROTEIN"/>
    <property type="match status" value="1"/>
</dbReference>
<proteinExistence type="predicted"/>
<dbReference type="Proteomes" id="UP001365542">
    <property type="component" value="Unassembled WGS sequence"/>
</dbReference>
<dbReference type="Pfam" id="PF20238">
    <property type="entry name" value="BIM1-like_dom"/>
    <property type="match status" value="1"/>
</dbReference>
<evidence type="ECO:0000256" key="4">
    <source>
        <dbReference type="ARBA" id="ARBA00022729"/>
    </source>
</evidence>
<feature type="chain" id="PRO_5043788058" description="Copper acquisition factor BIM1-like domain-containing protein" evidence="9">
    <location>
        <begin position="18"/>
        <end position="221"/>
    </location>
</feature>
<comment type="subcellular location">
    <subcellularLocation>
        <location evidence="1">Cell membrane</location>
        <topology evidence="1">Lipid-anchor</topology>
        <topology evidence="1">GPI-anchor</topology>
    </subcellularLocation>
</comment>
<dbReference type="GO" id="GO:0098552">
    <property type="term" value="C:side of membrane"/>
    <property type="evidence" value="ECO:0007669"/>
    <property type="project" value="UniProtKB-KW"/>
</dbReference>
<dbReference type="CDD" id="cd21176">
    <property type="entry name" value="LPMO_auxiliary-like"/>
    <property type="match status" value="1"/>
</dbReference>
<dbReference type="InterPro" id="IPR046936">
    <property type="entry name" value="BIM1-like"/>
</dbReference>
<dbReference type="EMBL" id="JAVHJO010000007">
    <property type="protein sequence ID" value="KAK6538480.1"/>
    <property type="molecule type" value="Genomic_DNA"/>
</dbReference>